<feature type="signal peptide" evidence="5">
    <location>
        <begin position="1"/>
        <end position="27"/>
    </location>
</feature>
<keyword evidence="4 5" id="KW-0732">Signal</keyword>
<comment type="similarity">
    <text evidence="2 5">Belongs to the RxLR effector family.</text>
</comment>
<feature type="chain" id="PRO_5028514042" description="RxLR effector protein" evidence="5">
    <location>
        <begin position="28"/>
        <end position="152"/>
    </location>
</feature>
<comment type="subcellular location">
    <subcellularLocation>
        <location evidence="1 5">Secreted</location>
    </subcellularLocation>
</comment>
<comment type="function">
    <text evidence="5">Effector that suppresses plant defense responses during pathogen infection.</text>
</comment>
<evidence type="ECO:0000256" key="2">
    <source>
        <dbReference type="ARBA" id="ARBA00010400"/>
    </source>
</evidence>
<keyword evidence="3 5" id="KW-0964">Secreted</keyword>
<dbReference type="AlphaFoldDB" id="A0A2P4XCH7"/>
<reference evidence="6 7" key="1">
    <citation type="journal article" date="2017" name="Genome Biol. Evol.">
        <title>Phytophthora megakarya and P. palmivora, closely related causal agents of cacao black pod rot, underwent increases in genome sizes and gene numbers by different mechanisms.</title>
        <authorList>
            <person name="Ali S.S."/>
            <person name="Shao J."/>
            <person name="Lary D.J."/>
            <person name="Kronmiller B."/>
            <person name="Shen D."/>
            <person name="Strem M.D."/>
            <person name="Amoako-Attah I."/>
            <person name="Akrofi A.Y."/>
            <person name="Begoude B.A."/>
            <person name="Ten Hoopen G.M."/>
            <person name="Coulibaly K."/>
            <person name="Kebe B.I."/>
            <person name="Melnick R.L."/>
            <person name="Guiltinan M.J."/>
            <person name="Tyler B.M."/>
            <person name="Meinhardt L.W."/>
            <person name="Bailey B.A."/>
        </authorList>
    </citation>
    <scope>NUCLEOTIDE SEQUENCE [LARGE SCALE GENOMIC DNA]</scope>
    <source>
        <strain evidence="7">sbr112.9</strain>
    </source>
</reference>
<dbReference type="OrthoDB" id="126025at2759"/>
<name>A0A2P4XCH7_9STRA</name>
<proteinExistence type="inferred from homology"/>
<gene>
    <name evidence="6" type="ORF">PHPALM_27456</name>
</gene>
<protein>
    <recommendedName>
        <fullName evidence="5">RxLR effector protein</fullName>
    </recommendedName>
</protein>
<evidence type="ECO:0000313" key="6">
    <source>
        <dbReference type="EMBL" id="POM63257.1"/>
    </source>
</evidence>
<organism evidence="6 7">
    <name type="scientific">Phytophthora palmivora</name>
    <dbReference type="NCBI Taxonomy" id="4796"/>
    <lineage>
        <taxon>Eukaryota</taxon>
        <taxon>Sar</taxon>
        <taxon>Stramenopiles</taxon>
        <taxon>Oomycota</taxon>
        <taxon>Peronosporomycetes</taxon>
        <taxon>Peronosporales</taxon>
        <taxon>Peronosporaceae</taxon>
        <taxon>Phytophthora</taxon>
    </lineage>
</organism>
<dbReference type="Proteomes" id="UP000237271">
    <property type="component" value="Unassembled WGS sequence"/>
</dbReference>
<sequence>MRLSCALLIATATATLLTSSTVAVADAVRKSDISTMASPDAVTAIGTTQDIGGEKRFLRDHNNEVRGDKIGDEDEERDIFAAKSLKALTREADNLTSTNLKGSGVKRFFNSLKKNYNPVNVPIPEEYTKLRQLYHSWYYNHYIPKLQRRGLA</sequence>
<evidence type="ECO:0000256" key="4">
    <source>
        <dbReference type="ARBA" id="ARBA00022729"/>
    </source>
</evidence>
<keyword evidence="7" id="KW-1185">Reference proteome</keyword>
<dbReference type="EMBL" id="NCKW01015072">
    <property type="protein sequence ID" value="POM63257.1"/>
    <property type="molecule type" value="Genomic_DNA"/>
</dbReference>
<dbReference type="Pfam" id="PF16810">
    <property type="entry name" value="RXLR"/>
    <property type="match status" value="1"/>
</dbReference>
<evidence type="ECO:0000256" key="5">
    <source>
        <dbReference type="RuleBase" id="RU367124"/>
    </source>
</evidence>
<evidence type="ECO:0000313" key="7">
    <source>
        <dbReference type="Proteomes" id="UP000237271"/>
    </source>
</evidence>
<comment type="domain">
    <text evidence="5">The RxLR-dEER motif acts to carry the protein into the host cell cytoplasm through binding to cell surface phosphatidylinositol-3-phosphate.</text>
</comment>
<evidence type="ECO:0000256" key="3">
    <source>
        <dbReference type="ARBA" id="ARBA00022525"/>
    </source>
</evidence>
<evidence type="ECO:0000256" key="1">
    <source>
        <dbReference type="ARBA" id="ARBA00004613"/>
    </source>
</evidence>
<dbReference type="InterPro" id="IPR031825">
    <property type="entry name" value="RXLR"/>
</dbReference>
<dbReference type="GO" id="GO:0005576">
    <property type="term" value="C:extracellular region"/>
    <property type="evidence" value="ECO:0007669"/>
    <property type="project" value="UniProtKB-SubCell"/>
</dbReference>
<accession>A0A2P4XCH7</accession>
<comment type="caution">
    <text evidence="6">The sequence shown here is derived from an EMBL/GenBank/DDBJ whole genome shotgun (WGS) entry which is preliminary data.</text>
</comment>